<protein>
    <submittedName>
        <fullName evidence="1">Uncharacterized protein</fullName>
    </submittedName>
</protein>
<dbReference type="Proteomes" id="UP001219525">
    <property type="component" value="Unassembled WGS sequence"/>
</dbReference>
<feature type="non-terminal residue" evidence="1">
    <location>
        <position position="66"/>
    </location>
</feature>
<accession>A0AAD6Y3Z5</accession>
<comment type="caution">
    <text evidence="1">The sequence shown here is derived from an EMBL/GenBank/DDBJ whole genome shotgun (WGS) entry which is preliminary data.</text>
</comment>
<dbReference type="AlphaFoldDB" id="A0AAD6Y3Z5"/>
<name>A0AAD6Y3Z5_9AGAR</name>
<evidence type="ECO:0000313" key="2">
    <source>
        <dbReference type="Proteomes" id="UP001219525"/>
    </source>
</evidence>
<sequence length="66" mass="7171">RIHLSRGFGSLLAAEPRQSWIANVRYAAHLLEKQNFAISDVDKVLGLTSGLPDTCAPLIIEVTVTP</sequence>
<keyword evidence="2" id="KW-1185">Reference proteome</keyword>
<gene>
    <name evidence="1" type="ORF">GGX14DRAFT_307144</name>
</gene>
<dbReference type="EMBL" id="JARJCW010000110">
    <property type="protein sequence ID" value="KAJ7193225.1"/>
    <property type="molecule type" value="Genomic_DNA"/>
</dbReference>
<evidence type="ECO:0000313" key="1">
    <source>
        <dbReference type="EMBL" id="KAJ7193225.1"/>
    </source>
</evidence>
<reference evidence="1" key="1">
    <citation type="submission" date="2023-03" db="EMBL/GenBank/DDBJ databases">
        <title>Massive genome expansion in bonnet fungi (Mycena s.s.) driven by repeated elements and novel gene families across ecological guilds.</title>
        <authorList>
            <consortium name="Lawrence Berkeley National Laboratory"/>
            <person name="Harder C.B."/>
            <person name="Miyauchi S."/>
            <person name="Viragh M."/>
            <person name="Kuo A."/>
            <person name="Thoen E."/>
            <person name="Andreopoulos B."/>
            <person name="Lu D."/>
            <person name="Skrede I."/>
            <person name="Drula E."/>
            <person name="Henrissat B."/>
            <person name="Morin E."/>
            <person name="Kohler A."/>
            <person name="Barry K."/>
            <person name="LaButti K."/>
            <person name="Morin E."/>
            <person name="Salamov A."/>
            <person name="Lipzen A."/>
            <person name="Mereny Z."/>
            <person name="Hegedus B."/>
            <person name="Baldrian P."/>
            <person name="Stursova M."/>
            <person name="Weitz H."/>
            <person name="Taylor A."/>
            <person name="Grigoriev I.V."/>
            <person name="Nagy L.G."/>
            <person name="Martin F."/>
            <person name="Kauserud H."/>
        </authorList>
    </citation>
    <scope>NUCLEOTIDE SEQUENCE</scope>
    <source>
        <strain evidence="1">9144</strain>
    </source>
</reference>
<proteinExistence type="predicted"/>
<organism evidence="1 2">
    <name type="scientific">Mycena pura</name>
    <dbReference type="NCBI Taxonomy" id="153505"/>
    <lineage>
        <taxon>Eukaryota</taxon>
        <taxon>Fungi</taxon>
        <taxon>Dikarya</taxon>
        <taxon>Basidiomycota</taxon>
        <taxon>Agaricomycotina</taxon>
        <taxon>Agaricomycetes</taxon>
        <taxon>Agaricomycetidae</taxon>
        <taxon>Agaricales</taxon>
        <taxon>Marasmiineae</taxon>
        <taxon>Mycenaceae</taxon>
        <taxon>Mycena</taxon>
    </lineage>
</organism>
<feature type="non-terminal residue" evidence="1">
    <location>
        <position position="1"/>
    </location>
</feature>